<dbReference type="AlphaFoldDB" id="A0A3G9IRN8"/>
<name>A0A3G9IRN8_9ACTN</name>
<dbReference type="RefSeq" id="WP_164512446.1">
    <property type="nucleotide sequence ID" value="NZ_AP019307.1"/>
</dbReference>
<gene>
    <name evidence="1" type="ORF">Back2_05780</name>
</gene>
<keyword evidence="2" id="KW-1185">Reference proteome</keyword>
<accession>A0A3G9IRN8</accession>
<dbReference type="PIRSF" id="PIRSF008502">
    <property type="entry name" value="UCP008502"/>
    <property type="match status" value="1"/>
</dbReference>
<dbReference type="PANTHER" id="PTHR36439">
    <property type="entry name" value="BLL4334 PROTEIN"/>
    <property type="match status" value="1"/>
</dbReference>
<dbReference type="EMBL" id="AP019307">
    <property type="protein sequence ID" value="BBH16291.1"/>
    <property type="molecule type" value="Genomic_DNA"/>
</dbReference>
<evidence type="ECO:0008006" key="3">
    <source>
        <dbReference type="Google" id="ProtNLM"/>
    </source>
</evidence>
<dbReference type="KEGG" id="nbe:Back2_05780"/>
<dbReference type="Gene3D" id="3.30.70.1280">
    <property type="entry name" value="SP0830-like domains"/>
    <property type="match status" value="1"/>
</dbReference>
<dbReference type="Proteomes" id="UP000271573">
    <property type="component" value="Chromosome"/>
</dbReference>
<evidence type="ECO:0000313" key="2">
    <source>
        <dbReference type="Proteomes" id="UP000271573"/>
    </source>
</evidence>
<protein>
    <recommendedName>
        <fullName evidence="3">DUF1697 domain-containing protein</fullName>
    </recommendedName>
</protein>
<proteinExistence type="predicted"/>
<organism evidence="1 2">
    <name type="scientific">Nocardioides baekrokdamisoli</name>
    <dbReference type="NCBI Taxonomy" id="1804624"/>
    <lineage>
        <taxon>Bacteria</taxon>
        <taxon>Bacillati</taxon>
        <taxon>Actinomycetota</taxon>
        <taxon>Actinomycetes</taxon>
        <taxon>Propionibacteriales</taxon>
        <taxon>Nocardioidaceae</taxon>
        <taxon>Nocardioides</taxon>
    </lineage>
</organism>
<dbReference type="PANTHER" id="PTHR36439:SF1">
    <property type="entry name" value="DUF1697 DOMAIN-CONTAINING PROTEIN"/>
    <property type="match status" value="1"/>
</dbReference>
<evidence type="ECO:0000313" key="1">
    <source>
        <dbReference type="EMBL" id="BBH16291.1"/>
    </source>
</evidence>
<sequence>MTWFVALIRGIGPGDPRKSNESLRGVLEELGYGDVRSVISSGNVVFTSDETDADAIGDRLEAAWPELRGFTATTIVRSREQLAALVERLPFTEPHDRENYQLVTFFKRSQDRQDPPAGMAMRAVGMVDGALCTTSNPSDLKTPEAMRWLEKTYSKELTSRTPLTLARILKKME</sequence>
<dbReference type="Pfam" id="PF08002">
    <property type="entry name" value="DUF1697"/>
    <property type="match status" value="1"/>
</dbReference>
<dbReference type="SUPFAM" id="SSF160379">
    <property type="entry name" value="SP0830-like"/>
    <property type="match status" value="1"/>
</dbReference>
<reference evidence="1 2" key="1">
    <citation type="submission" date="2018-11" db="EMBL/GenBank/DDBJ databases">
        <title>Complete genome sequence of Nocardioides baekrokdamisoli strain KCTC 39748.</title>
        <authorList>
            <person name="Kang S.W."/>
            <person name="Lee K.C."/>
            <person name="Kim K.K."/>
            <person name="Kim J.S."/>
            <person name="Kim D.S."/>
            <person name="Ko S.H."/>
            <person name="Yang S.H."/>
            <person name="Shin Y.K."/>
            <person name="Lee J.S."/>
        </authorList>
    </citation>
    <scope>NUCLEOTIDE SEQUENCE [LARGE SCALE GENOMIC DNA]</scope>
    <source>
        <strain evidence="1 2">KCTC 39748</strain>
    </source>
</reference>
<dbReference type="InterPro" id="IPR012545">
    <property type="entry name" value="DUF1697"/>
</dbReference>